<dbReference type="EMBL" id="QGMY01000003">
    <property type="protein sequence ID" value="PWR73223.1"/>
    <property type="molecule type" value="Genomic_DNA"/>
</dbReference>
<dbReference type="AlphaFoldDB" id="A0A2V2ND48"/>
<evidence type="ECO:0000313" key="1">
    <source>
        <dbReference type="EMBL" id="PWR73223.1"/>
    </source>
</evidence>
<accession>A0A2V2ND48</accession>
<comment type="caution">
    <text evidence="1">The sequence shown here is derived from an EMBL/GenBank/DDBJ whole genome shotgun (WGS) entry which is preliminary data.</text>
</comment>
<proteinExistence type="predicted"/>
<dbReference type="Proteomes" id="UP000245657">
    <property type="component" value="Unassembled WGS sequence"/>
</dbReference>
<reference evidence="1 2" key="1">
    <citation type="submission" date="2018-05" db="EMBL/GenBank/DDBJ databases">
        <title>Draft genome of Methanospirillum lacunae Ki8-1.</title>
        <authorList>
            <person name="Dueholm M.S."/>
            <person name="Nielsen P.H."/>
            <person name="Bakmann L.F."/>
            <person name="Otzen D.E."/>
        </authorList>
    </citation>
    <scope>NUCLEOTIDE SEQUENCE [LARGE SCALE GENOMIC DNA]</scope>
    <source>
        <strain evidence="1 2">Ki8-1</strain>
    </source>
</reference>
<gene>
    <name evidence="1" type="ORF">DK846_05195</name>
</gene>
<sequence>MKDFAYRSFLKLAKTEDNLAFDSLQWTTSMRYQDKTERNFSIYKKRASVIFISQVKQIVRINFQANGRKSW</sequence>
<evidence type="ECO:0000313" key="2">
    <source>
        <dbReference type="Proteomes" id="UP000245657"/>
    </source>
</evidence>
<keyword evidence="2" id="KW-1185">Reference proteome</keyword>
<organism evidence="1 2">
    <name type="scientific">Methanospirillum lacunae</name>
    <dbReference type="NCBI Taxonomy" id="668570"/>
    <lineage>
        <taxon>Archaea</taxon>
        <taxon>Methanobacteriati</taxon>
        <taxon>Methanobacteriota</taxon>
        <taxon>Stenosarchaea group</taxon>
        <taxon>Methanomicrobia</taxon>
        <taxon>Methanomicrobiales</taxon>
        <taxon>Methanospirillaceae</taxon>
        <taxon>Methanospirillum</taxon>
    </lineage>
</organism>
<name>A0A2V2ND48_9EURY</name>
<protein>
    <submittedName>
        <fullName evidence="1">Uncharacterized protein</fullName>
    </submittedName>
</protein>